<dbReference type="GO" id="GO:0005886">
    <property type="term" value="C:plasma membrane"/>
    <property type="evidence" value="ECO:0007669"/>
    <property type="project" value="UniProtKB-SubCell"/>
</dbReference>
<dbReference type="SUPFAM" id="SSF81321">
    <property type="entry name" value="Family A G protein-coupled receptor-like"/>
    <property type="match status" value="1"/>
</dbReference>
<dbReference type="Proteomes" id="UP001208570">
    <property type="component" value="Unassembled WGS sequence"/>
</dbReference>
<organism evidence="9 10">
    <name type="scientific">Paralvinella palmiformis</name>
    <dbReference type="NCBI Taxonomy" id="53620"/>
    <lineage>
        <taxon>Eukaryota</taxon>
        <taxon>Metazoa</taxon>
        <taxon>Spiralia</taxon>
        <taxon>Lophotrochozoa</taxon>
        <taxon>Annelida</taxon>
        <taxon>Polychaeta</taxon>
        <taxon>Sedentaria</taxon>
        <taxon>Canalipalpata</taxon>
        <taxon>Terebellida</taxon>
        <taxon>Terebelliformia</taxon>
        <taxon>Alvinellidae</taxon>
        <taxon>Paralvinella</taxon>
    </lineage>
</organism>
<dbReference type="PRINTS" id="PR00237">
    <property type="entry name" value="GPCRRHODOPSN"/>
</dbReference>
<dbReference type="Gene3D" id="1.20.1070.10">
    <property type="entry name" value="Rhodopsin 7-helix transmembrane proteins"/>
    <property type="match status" value="1"/>
</dbReference>
<keyword evidence="10" id="KW-1185">Reference proteome</keyword>
<evidence type="ECO:0000256" key="3">
    <source>
        <dbReference type="ARBA" id="ARBA00022692"/>
    </source>
</evidence>
<dbReference type="InterPro" id="IPR000276">
    <property type="entry name" value="GPCR_Rhodpsn"/>
</dbReference>
<dbReference type="PANTHER" id="PTHR24241:SF76">
    <property type="entry name" value="NEUROPEPTIDE SIFAMIDE RECEPTOR"/>
    <property type="match status" value="1"/>
</dbReference>
<evidence type="ECO:0000256" key="1">
    <source>
        <dbReference type="ARBA" id="ARBA00004651"/>
    </source>
</evidence>
<evidence type="ECO:0000256" key="6">
    <source>
        <dbReference type="ARBA" id="ARBA00023170"/>
    </source>
</evidence>
<keyword evidence="4 7" id="KW-1133">Transmembrane helix</keyword>
<dbReference type="GO" id="GO:0042277">
    <property type="term" value="F:peptide binding"/>
    <property type="evidence" value="ECO:0007669"/>
    <property type="project" value="TreeGrafter"/>
</dbReference>
<name>A0AAD9JGQ9_9ANNE</name>
<dbReference type="EMBL" id="JAODUP010000339">
    <property type="protein sequence ID" value="KAK2152120.1"/>
    <property type="molecule type" value="Genomic_DNA"/>
</dbReference>
<protein>
    <recommendedName>
        <fullName evidence="8">G-protein coupled receptors family 1 profile domain-containing protein</fullName>
    </recommendedName>
</protein>
<keyword evidence="5 7" id="KW-0472">Membrane</keyword>
<feature type="transmembrane region" description="Helical" evidence="7">
    <location>
        <begin position="113"/>
        <end position="134"/>
    </location>
</feature>
<evidence type="ECO:0000256" key="5">
    <source>
        <dbReference type="ARBA" id="ARBA00023136"/>
    </source>
</evidence>
<accession>A0AAD9JGQ9</accession>
<dbReference type="GO" id="GO:0004930">
    <property type="term" value="F:G protein-coupled receptor activity"/>
    <property type="evidence" value="ECO:0007669"/>
    <property type="project" value="InterPro"/>
</dbReference>
<sequence>MAIRPNQACIIISVIWLVPACFQIPWAVYHRQEDFLIDQQRNIVWTVCYPAFPSANFERGFFLGVVFLTCYLMPLCLLGIFYGMIGVRVWRRSVAGIAGSKAEKSINRSKIRIVRMLVAVTTVFALSWLPLYTIRLLTLFGPPSSDIQKALLRDTIVPVAQWLGSANSCANPFIYCYFSEQFRKAILTTFRRCRCCARLLEDQGSPRTQCSRVILEGDKDGRKQSAIVIAGANGKVNV</sequence>
<feature type="domain" description="G-protein coupled receptors family 1 profile" evidence="8">
    <location>
        <begin position="1"/>
        <end position="175"/>
    </location>
</feature>
<dbReference type="InterPro" id="IPR017452">
    <property type="entry name" value="GPCR_Rhodpsn_7TM"/>
</dbReference>
<reference evidence="9" key="1">
    <citation type="journal article" date="2023" name="Mol. Biol. Evol.">
        <title>Third-Generation Sequencing Reveals the Adaptive Role of the Epigenome in Three Deep-Sea Polychaetes.</title>
        <authorList>
            <person name="Perez M."/>
            <person name="Aroh O."/>
            <person name="Sun Y."/>
            <person name="Lan Y."/>
            <person name="Juniper S.K."/>
            <person name="Young C.R."/>
            <person name="Angers B."/>
            <person name="Qian P.Y."/>
        </authorList>
    </citation>
    <scope>NUCLEOTIDE SEQUENCE</scope>
    <source>
        <strain evidence="9">P08H-3</strain>
    </source>
</reference>
<evidence type="ECO:0000259" key="8">
    <source>
        <dbReference type="PROSITE" id="PS50262"/>
    </source>
</evidence>
<evidence type="ECO:0000313" key="10">
    <source>
        <dbReference type="Proteomes" id="UP001208570"/>
    </source>
</evidence>
<dbReference type="AlphaFoldDB" id="A0AAD9JGQ9"/>
<gene>
    <name evidence="9" type="ORF">LSH36_339g03014</name>
</gene>
<evidence type="ECO:0000256" key="2">
    <source>
        <dbReference type="ARBA" id="ARBA00022475"/>
    </source>
</evidence>
<comment type="caution">
    <text evidence="9">The sequence shown here is derived from an EMBL/GenBank/DDBJ whole genome shotgun (WGS) entry which is preliminary data.</text>
</comment>
<keyword evidence="3 7" id="KW-0812">Transmembrane</keyword>
<evidence type="ECO:0000256" key="7">
    <source>
        <dbReference type="SAM" id="Phobius"/>
    </source>
</evidence>
<evidence type="ECO:0000256" key="4">
    <source>
        <dbReference type="ARBA" id="ARBA00022989"/>
    </source>
</evidence>
<keyword evidence="2" id="KW-1003">Cell membrane</keyword>
<proteinExistence type="predicted"/>
<evidence type="ECO:0000313" key="9">
    <source>
        <dbReference type="EMBL" id="KAK2152120.1"/>
    </source>
</evidence>
<dbReference type="PROSITE" id="PS50262">
    <property type="entry name" value="G_PROTEIN_RECEP_F1_2"/>
    <property type="match status" value="1"/>
</dbReference>
<dbReference type="GO" id="GO:0032870">
    <property type="term" value="P:cellular response to hormone stimulus"/>
    <property type="evidence" value="ECO:0007669"/>
    <property type="project" value="TreeGrafter"/>
</dbReference>
<comment type="subcellular location">
    <subcellularLocation>
        <location evidence="1">Cell membrane</location>
        <topology evidence="1">Multi-pass membrane protein</topology>
    </subcellularLocation>
</comment>
<dbReference type="PANTHER" id="PTHR24241">
    <property type="entry name" value="NEUROPEPTIDE RECEPTOR-RELATED G-PROTEIN COUPLED RECEPTOR"/>
    <property type="match status" value="1"/>
</dbReference>
<keyword evidence="6" id="KW-0675">Receptor</keyword>
<dbReference type="Pfam" id="PF00001">
    <property type="entry name" value="7tm_1"/>
    <property type="match status" value="1"/>
</dbReference>
<feature type="transmembrane region" description="Helical" evidence="7">
    <location>
        <begin position="61"/>
        <end position="82"/>
    </location>
</feature>